<gene>
    <name evidence="2" type="ORF">ACJEBI_10715</name>
</gene>
<dbReference type="Gene3D" id="1.10.260.40">
    <property type="entry name" value="lambda repressor-like DNA-binding domains"/>
    <property type="match status" value="1"/>
</dbReference>
<dbReference type="CDD" id="cd00093">
    <property type="entry name" value="HTH_XRE"/>
    <property type="match status" value="1"/>
</dbReference>
<dbReference type="EMBL" id="JBJHQH010000006">
    <property type="protein sequence ID" value="MFK9091952.1"/>
    <property type="molecule type" value="Genomic_DNA"/>
</dbReference>
<dbReference type="Gene3D" id="1.25.40.10">
    <property type="entry name" value="Tetratricopeptide repeat domain"/>
    <property type="match status" value="1"/>
</dbReference>
<dbReference type="SUPFAM" id="SSF47413">
    <property type="entry name" value="lambda repressor-like DNA-binding domains"/>
    <property type="match status" value="1"/>
</dbReference>
<dbReference type="RefSeq" id="WP_406580561.1">
    <property type="nucleotide sequence ID" value="NZ_JBJHQH010000006.1"/>
</dbReference>
<sequence>MNVGKIIKYFREKANLTQEQLGSGICSVTHISKIERGITEYSSEITTLLANRLGINIQVEVELLKGIEKQLHRLHNAIIMQKLEEAETTLKELEEISILYVSDYREQFDLLKARFYLLQGNIAKAKKLIFQIEKIQSKLPSYESNLLKHVLGIYYITKKEFIKAIDILKSINNDHYKNHEFYYNLAYSYHSIDSKILAYYYAEKAIEYFKIMNNFVRIIDTETLMLVQIGDNEYLNFQETVARYESLIQTCETCKFDDKKSKLLHNWAYNHYRRKELIDAQQLYFEAMQCCEKYSSLFLLSFEGYIRTSFEARLLEKEELIRLAHEGITIAKELNELLFKILFTMLIYEIEDNSKLYPFIYETAIPFFKENRLFWLSEQYEKRLFLHYTKTQQIEKAFSIAQSLIKI</sequence>
<dbReference type="Proteomes" id="UP001623041">
    <property type="component" value="Unassembled WGS sequence"/>
</dbReference>
<proteinExistence type="predicted"/>
<organism evidence="2 3">
    <name type="scientific">Bacillus salipaludis</name>
    <dbReference type="NCBI Taxonomy" id="2547811"/>
    <lineage>
        <taxon>Bacteria</taxon>
        <taxon>Bacillati</taxon>
        <taxon>Bacillota</taxon>
        <taxon>Bacilli</taxon>
        <taxon>Bacillales</taxon>
        <taxon>Bacillaceae</taxon>
        <taxon>Bacillus</taxon>
    </lineage>
</organism>
<accession>A0ABW8RET3</accession>
<name>A0ABW8RET3_9BACI</name>
<dbReference type="PROSITE" id="PS50943">
    <property type="entry name" value="HTH_CROC1"/>
    <property type="match status" value="1"/>
</dbReference>
<protein>
    <submittedName>
        <fullName evidence="2">Helix-turn-helix domain-containing protein</fullName>
    </submittedName>
</protein>
<keyword evidence="3" id="KW-1185">Reference proteome</keyword>
<dbReference type="InterPro" id="IPR001387">
    <property type="entry name" value="Cro/C1-type_HTH"/>
</dbReference>
<evidence type="ECO:0000259" key="1">
    <source>
        <dbReference type="PROSITE" id="PS50943"/>
    </source>
</evidence>
<comment type="caution">
    <text evidence="2">The sequence shown here is derived from an EMBL/GenBank/DDBJ whole genome shotgun (WGS) entry which is preliminary data.</text>
</comment>
<dbReference type="InterPro" id="IPR010982">
    <property type="entry name" value="Lambda_DNA-bd_dom_sf"/>
</dbReference>
<reference evidence="2 3" key="1">
    <citation type="submission" date="2024-11" db="EMBL/GenBank/DDBJ databases">
        <authorList>
            <person name="Lucas J.A."/>
        </authorList>
    </citation>
    <scope>NUCLEOTIDE SEQUENCE [LARGE SCALE GENOMIC DNA]</scope>
    <source>
        <strain evidence="2 3">Z 5.4</strain>
    </source>
</reference>
<dbReference type="InterPro" id="IPR011990">
    <property type="entry name" value="TPR-like_helical_dom_sf"/>
</dbReference>
<dbReference type="Pfam" id="PF01381">
    <property type="entry name" value="HTH_3"/>
    <property type="match status" value="1"/>
</dbReference>
<evidence type="ECO:0000313" key="3">
    <source>
        <dbReference type="Proteomes" id="UP001623041"/>
    </source>
</evidence>
<dbReference type="SMART" id="SM00530">
    <property type="entry name" value="HTH_XRE"/>
    <property type="match status" value="1"/>
</dbReference>
<evidence type="ECO:0000313" key="2">
    <source>
        <dbReference type="EMBL" id="MFK9091952.1"/>
    </source>
</evidence>
<feature type="domain" description="HTH cro/C1-type" evidence="1">
    <location>
        <begin position="7"/>
        <end position="64"/>
    </location>
</feature>